<name>A0A2M7G576_9BACT</name>
<reference evidence="3 4" key="1">
    <citation type="submission" date="2017-09" db="EMBL/GenBank/DDBJ databases">
        <title>Depth-based differentiation of microbial function through sediment-hosted aquifers and enrichment of novel symbionts in the deep terrestrial subsurface.</title>
        <authorList>
            <person name="Probst A.J."/>
            <person name="Ladd B."/>
            <person name="Jarett J.K."/>
            <person name="Geller-Mcgrath D.E."/>
            <person name="Sieber C.M."/>
            <person name="Emerson J.B."/>
            <person name="Anantharaman K."/>
            <person name="Thomas B.C."/>
            <person name="Malmstrom R."/>
            <person name="Stieglmeier M."/>
            <person name="Klingl A."/>
            <person name="Woyke T."/>
            <person name="Ryan C.M."/>
            <person name="Banfield J.F."/>
        </authorList>
    </citation>
    <scope>NUCLEOTIDE SEQUENCE [LARGE SCALE GENOMIC DNA]</scope>
    <source>
        <strain evidence="3">CG17_big_fil_post_rev_8_21_14_2_50_48_46</strain>
    </source>
</reference>
<dbReference type="EMBL" id="PFFQ01000031">
    <property type="protein sequence ID" value="PIW17080.1"/>
    <property type="molecule type" value="Genomic_DNA"/>
</dbReference>
<feature type="coiled-coil region" evidence="1">
    <location>
        <begin position="342"/>
        <end position="376"/>
    </location>
</feature>
<keyword evidence="1" id="KW-0175">Coiled coil</keyword>
<comment type="caution">
    <text evidence="3">The sequence shown here is derived from an EMBL/GenBank/DDBJ whole genome shotgun (WGS) entry which is preliminary data.</text>
</comment>
<evidence type="ECO:0000256" key="2">
    <source>
        <dbReference type="SAM" id="MobiDB-lite"/>
    </source>
</evidence>
<accession>A0A2M7G576</accession>
<feature type="coiled-coil region" evidence="1">
    <location>
        <begin position="195"/>
        <end position="292"/>
    </location>
</feature>
<evidence type="ECO:0000313" key="4">
    <source>
        <dbReference type="Proteomes" id="UP000231019"/>
    </source>
</evidence>
<dbReference type="AlphaFoldDB" id="A0A2M7G576"/>
<dbReference type="Proteomes" id="UP000231019">
    <property type="component" value="Unassembled WGS sequence"/>
</dbReference>
<protein>
    <submittedName>
        <fullName evidence="3">Uncharacterized protein</fullName>
    </submittedName>
</protein>
<sequence length="425" mass="48531">MASWFQKSAPPPDKEPQDFSLRIDAHPDTHLLQSLQINETDSIQILQLGKHYYAQKKTKYQRSQPLLIQDTALCEKIRKQQILPLHLEPLFDTPPAHAQLDILLDDHSPALSLSAQGSSQPKGSAQLTLRLKEAMADFIENNPETASALNLGKVPKERTAAPKQSALSAYAEHGSLGGKTPELPALNELTRPVVLAALQQASENQQAHLEKAQKLKTRLTEQSQKLETLLEELPNLEARLNKLSERLVQIHHHFKLEKLEPESLLQKTAQELAQLQTRMEEMLTEALSLQNLLELYPQNHNPHLKTGVDQLKRLIHEIVEQRHQVNYFLQQHAFQELEQLRLEHLLKRQSELENAIQELKTSIEQLERINQEILNQDPLAVPEPIPALALHELSRLETELGYLRQDPVWRLKPREKSAAQQEPLK</sequence>
<organism evidence="3 4">
    <name type="scientific">bacterium (Candidatus Blackallbacteria) CG17_big_fil_post_rev_8_21_14_2_50_48_46</name>
    <dbReference type="NCBI Taxonomy" id="2014261"/>
    <lineage>
        <taxon>Bacteria</taxon>
        <taxon>Candidatus Blackallbacteria</taxon>
    </lineage>
</organism>
<evidence type="ECO:0000313" key="3">
    <source>
        <dbReference type="EMBL" id="PIW17080.1"/>
    </source>
</evidence>
<gene>
    <name evidence="3" type="ORF">COW36_10610</name>
</gene>
<evidence type="ECO:0000256" key="1">
    <source>
        <dbReference type="SAM" id="Coils"/>
    </source>
</evidence>
<proteinExistence type="predicted"/>
<feature type="region of interest" description="Disordered" evidence="2">
    <location>
        <begin position="1"/>
        <end position="20"/>
    </location>
</feature>